<evidence type="ECO:0000313" key="2">
    <source>
        <dbReference type="EMBL" id="KAK7791475.1"/>
    </source>
</evidence>
<keyword evidence="3" id="KW-1185">Reference proteome</keyword>
<protein>
    <submittedName>
        <fullName evidence="2">Uncharacterized protein</fullName>
    </submittedName>
</protein>
<evidence type="ECO:0000256" key="1">
    <source>
        <dbReference type="SAM" id="MobiDB-lite"/>
    </source>
</evidence>
<organism evidence="2 3">
    <name type="scientific">Gryllus longicercus</name>
    <dbReference type="NCBI Taxonomy" id="2509291"/>
    <lineage>
        <taxon>Eukaryota</taxon>
        <taxon>Metazoa</taxon>
        <taxon>Ecdysozoa</taxon>
        <taxon>Arthropoda</taxon>
        <taxon>Hexapoda</taxon>
        <taxon>Insecta</taxon>
        <taxon>Pterygota</taxon>
        <taxon>Neoptera</taxon>
        <taxon>Polyneoptera</taxon>
        <taxon>Orthoptera</taxon>
        <taxon>Ensifera</taxon>
        <taxon>Gryllidea</taxon>
        <taxon>Grylloidea</taxon>
        <taxon>Gryllidae</taxon>
        <taxon>Gryllinae</taxon>
        <taxon>Gryllus</taxon>
    </lineage>
</organism>
<comment type="caution">
    <text evidence="2">The sequence shown here is derived from an EMBL/GenBank/DDBJ whole genome shotgun (WGS) entry which is preliminary data.</text>
</comment>
<feature type="region of interest" description="Disordered" evidence="1">
    <location>
        <begin position="58"/>
        <end position="92"/>
    </location>
</feature>
<reference evidence="2 3" key="1">
    <citation type="submission" date="2024-03" db="EMBL/GenBank/DDBJ databases">
        <title>The genome assembly and annotation of the cricket Gryllus longicercus Weissman &amp; Gray.</title>
        <authorList>
            <person name="Szrajer S."/>
            <person name="Gray D."/>
            <person name="Ylla G."/>
        </authorList>
    </citation>
    <scope>NUCLEOTIDE SEQUENCE [LARGE SCALE GENOMIC DNA]</scope>
    <source>
        <strain evidence="2">DAG 2021-001</strain>
        <tissue evidence="2">Whole body minus gut</tissue>
    </source>
</reference>
<proteinExistence type="predicted"/>
<dbReference type="Proteomes" id="UP001378592">
    <property type="component" value="Unassembled WGS sequence"/>
</dbReference>
<dbReference type="EMBL" id="JAZDUA010000534">
    <property type="protein sequence ID" value="KAK7791475.1"/>
    <property type="molecule type" value="Genomic_DNA"/>
</dbReference>
<sequence length="92" mass="9979">MYLDFNPSSLLQGIIGLIFDVLQGHSLNLAGPWSTLSSRIYSYSADGPLRKRLLVESAAAPPGQGPSREGRRARTALPPPGRLLRVAAPKRR</sequence>
<evidence type="ECO:0000313" key="3">
    <source>
        <dbReference type="Proteomes" id="UP001378592"/>
    </source>
</evidence>
<dbReference type="AlphaFoldDB" id="A0AAN9V817"/>
<gene>
    <name evidence="2" type="ORF">R5R35_002394</name>
</gene>
<accession>A0AAN9V817</accession>
<name>A0AAN9V817_9ORTH</name>